<dbReference type="AlphaFoldDB" id="A0A9D2RP08"/>
<evidence type="ECO:0000313" key="2">
    <source>
        <dbReference type="EMBL" id="HJB10373.1"/>
    </source>
</evidence>
<comment type="caution">
    <text evidence="2">The sequence shown here is derived from an EMBL/GenBank/DDBJ whole genome shotgun (WGS) entry which is preliminary data.</text>
</comment>
<organism evidence="2 3">
    <name type="scientific">Candidatus Brachybacterium merdavium</name>
    <dbReference type="NCBI Taxonomy" id="2838513"/>
    <lineage>
        <taxon>Bacteria</taxon>
        <taxon>Bacillati</taxon>
        <taxon>Actinomycetota</taxon>
        <taxon>Actinomycetes</taxon>
        <taxon>Micrococcales</taxon>
        <taxon>Dermabacteraceae</taxon>
        <taxon>Brachybacterium</taxon>
    </lineage>
</organism>
<keyword evidence="1" id="KW-0812">Transmembrane</keyword>
<feature type="transmembrane region" description="Helical" evidence="1">
    <location>
        <begin position="127"/>
        <end position="148"/>
    </location>
</feature>
<protein>
    <submittedName>
        <fullName evidence="2">DUF202 domain-containing protein</fullName>
    </submittedName>
</protein>
<dbReference type="Proteomes" id="UP000823823">
    <property type="component" value="Unassembled WGS sequence"/>
</dbReference>
<feature type="transmembrane region" description="Helical" evidence="1">
    <location>
        <begin position="51"/>
        <end position="71"/>
    </location>
</feature>
<feature type="transmembrane region" description="Helical" evidence="1">
    <location>
        <begin position="12"/>
        <end position="31"/>
    </location>
</feature>
<keyword evidence="1" id="KW-1133">Transmembrane helix</keyword>
<name>A0A9D2RP08_9MICO</name>
<reference evidence="2" key="1">
    <citation type="journal article" date="2021" name="PeerJ">
        <title>Extensive microbial diversity within the chicken gut microbiome revealed by metagenomics and culture.</title>
        <authorList>
            <person name="Gilroy R."/>
            <person name="Ravi A."/>
            <person name="Getino M."/>
            <person name="Pursley I."/>
            <person name="Horton D.L."/>
            <person name="Alikhan N.F."/>
            <person name="Baker D."/>
            <person name="Gharbi K."/>
            <person name="Hall N."/>
            <person name="Watson M."/>
            <person name="Adriaenssens E.M."/>
            <person name="Foster-Nyarko E."/>
            <person name="Jarju S."/>
            <person name="Secka A."/>
            <person name="Antonio M."/>
            <person name="Oren A."/>
            <person name="Chaudhuri R.R."/>
            <person name="La Ragione R."/>
            <person name="Hildebrand F."/>
            <person name="Pallen M.J."/>
        </authorList>
    </citation>
    <scope>NUCLEOTIDE SEQUENCE</scope>
    <source>
        <strain evidence="2">ChiHjej13B12-24818</strain>
    </source>
</reference>
<keyword evidence="1" id="KW-0472">Membrane</keyword>
<evidence type="ECO:0000313" key="3">
    <source>
        <dbReference type="Proteomes" id="UP000823823"/>
    </source>
</evidence>
<sequence>MRGGSSERTRRAWTVTVIAVMLAWFGITNHVPLEPLNDLSQQGDQLPSTLAGFIPFVLAILTVLFVPNFWLVLFWTGYAYVWLALQAGTWWIPYLLGGSAEHWSSYRDTLNVLPALDGRIGPDVQHLVLQILSLAMAVMLTVLTGRLWRNRRRRR</sequence>
<gene>
    <name evidence="2" type="ORF">H9786_07550</name>
</gene>
<evidence type="ECO:0000256" key="1">
    <source>
        <dbReference type="SAM" id="Phobius"/>
    </source>
</evidence>
<proteinExistence type="predicted"/>
<accession>A0A9D2RP08</accession>
<feature type="transmembrane region" description="Helical" evidence="1">
    <location>
        <begin position="78"/>
        <end position="96"/>
    </location>
</feature>
<dbReference type="EMBL" id="DWZH01000054">
    <property type="protein sequence ID" value="HJB10373.1"/>
    <property type="molecule type" value="Genomic_DNA"/>
</dbReference>
<reference evidence="2" key="2">
    <citation type="submission" date="2021-04" db="EMBL/GenBank/DDBJ databases">
        <authorList>
            <person name="Gilroy R."/>
        </authorList>
    </citation>
    <scope>NUCLEOTIDE SEQUENCE</scope>
    <source>
        <strain evidence="2">ChiHjej13B12-24818</strain>
    </source>
</reference>